<name>A0A5B7JJG8_PORTR</name>
<dbReference type="AlphaFoldDB" id="A0A5B7JJG8"/>
<dbReference type="EMBL" id="VSRR010105668">
    <property type="protein sequence ID" value="MPC96352.1"/>
    <property type="molecule type" value="Genomic_DNA"/>
</dbReference>
<gene>
    <name evidence="1" type="ORF">E2C01_091608</name>
</gene>
<reference evidence="1 2" key="1">
    <citation type="submission" date="2019-05" db="EMBL/GenBank/DDBJ databases">
        <title>Another draft genome of Portunus trituberculatus and its Hox gene families provides insights of decapod evolution.</title>
        <authorList>
            <person name="Jeong J.-H."/>
            <person name="Song I."/>
            <person name="Kim S."/>
            <person name="Choi T."/>
            <person name="Kim D."/>
            <person name="Ryu S."/>
            <person name="Kim W."/>
        </authorList>
    </citation>
    <scope>NUCLEOTIDE SEQUENCE [LARGE SCALE GENOMIC DNA]</scope>
    <source>
        <tissue evidence="1">Muscle</tissue>
    </source>
</reference>
<sequence length="67" mass="7462">MNIKFAITQRVGEHHQTLRLASPRLARPARQTVNRRAPSSSAALVLSSLFARLSNSSSLRQLVDLQH</sequence>
<comment type="caution">
    <text evidence="1">The sequence shown here is derived from an EMBL/GenBank/DDBJ whole genome shotgun (WGS) entry which is preliminary data.</text>
</comment>
<dbReference type="Proteomes" id="UP000324222">
    <property type="component" value="Unassembled WGS sequence"/>
</dbReference>
<keyword evidence="2" id="KW-1185">Reference proteome</keyword>
<protein>
    <submittedName>
        <fullName evidence="1">Uncharacterized protein</fullName>
    </submittedName>
</protein>
<evidence type="ECO:0000313" key="1">
    <source>
        <dbReference type="EMBL" id="MPC96352.1"/>
    </source>
</evidence>
<accession>A0A5B7JJG8</accession>
<proteinExistence type="predicted"/>
<organism evidence="1 2">
    <name type="scientific">Portunus trituberculatus</name>
    <name type="common">Swimming crab</name>
    <name type="synonym">Neptunus trituberculatus</name>
    <dbReference type="NCBI Taxonomy" id="210409"/>
    <lineage>
        <taxon>Eukaryota</taxon>
        <taxon>Metazoa</taxon>
        <taxon>Ecdysozoa</taxon>
        <taxon>Arthropoda</taxon>
        <taxon>Crustacea</taxon>
        <taxon>Multicrustacea</taxon>
        <taxon>Malacostraca</taxon>
        <taxon>Eumalacostraca</taxon>
        <taxon>Eucarida</taxon>
        <taxon>Decapoda</taxon>
        <taxon>Pleocyemata</taxon>
        <taxon>Brachyura</taxon>
        <taxon>Eubrachyura</taxon>
        <taxon>Portunoidea</taxon>
        <taxon>Portunidae</taxon>
        <taxon>Portuninae</taxon>
        <taxon>Portunus</taxon>
    </lineage>
</organism>
<evidence type="ECO:0000313" key="2">
    <source>
        <dbReference type="Proteomes" id="UP000324222"/>
    </source>
</evidence>